<protein>
    <submittedName>
        <fullName evidence="2">Uncharacterized protein</fullName>
    </submittedName>
</protein>
<sequence length="129" mass="14042">MSYTRPYPLPRRIALVLGLTLVRWARGSATARSRDVDRSAPVLVRAAAPPAAEAHTTGPSTTVHSTTASPSMSKPTAVARASEVPQARTAYARQVEARARAIRQHQVDRQVEAERLRAERRAFSGPVHP</sequence>
<gene>
    <name evidence="2" type="ORF">K8V08_05455</name>
</gene>
<dbReference type="EMBL" id="DYUK01000112">
    <property type="protein sequence ID" value="HJG79841.1"/>
    <property type="molecule type" value="Genomic_DNA"/>
</dbReference>
<dbReference type="Proteomes" id="UP000784435">
    <property type="component" value="Unassembled WGS sequence"/>
</dbReference>
<evidence type="ECO:0000256" key="1">
    <source>
        <dbReference type="SAM" id="MobiDB-lite"/>
    </source>
</evidence>
<feature type="region of interest" description="Disordered" evidence="1">
    <location>
        <begin position="47"/>
        <end position="86"/>
    </location>
</feature>
<comment type="caution">
    <text evidence="2">The sequence shown here is derived from an EMBL/GenBank/DDBJ whole genome shotgun (WGS) entry which is preliminary data.</text>
</comment>
<reference evidence="2" key="2">
    <citation type="submission" date="2021-09" db="EMBL/GenBank/DDBJ databases">
        <authorList>
            <person name="Gilroy R."/>
        </authorList>
    </citation>
    <scope>NUCLEOTIDE SEQUENCE</scope>
    <source>
        <strain evidence="2">ChiGjej5B5-7349</strain>
    </source>
</reference>
<feature type="compositionally biased region" description="Low complexity" evidence="1">
    <location>
        <begin position="47"/>
        <end position="67"/>
    </location>
</feature>
<evidence type="ECO:0000313" key="2">
    <source>
        <dbReference type="EMBL" id="HJG79841.1"/>
    </source>
</evidence>
<organism evidence="2 3">
    <name type="scientific">Brevibacterium senegalense</name>
    <dbReference type="NCBI Taxonomy" id="1033736"/>
    <lineage>
        <taxon>Bacteria</taxon>
        <taxon>Bacillati</taxon>
        <taxon>Actinomycetota</taxon>
        <taxon>Actinomycetes</taxon>
        <taxon>Micrococcales</taxon>
        <taxon>Brevibacteriaceae</taxon>
        <taxon>Brevibacterium</taxon>
    </lineage>
</organism>
<evidence type="ECO:0000313" key="3">
    <source>
        <dbReference type="Proteomes" id="UP000784435"/>
    </source>
</evidence>
<proteinExistence type="predicted"/>
<accession>A0A921SNF9</accession>
<dbReference type="AlphaFoldDB" id="A0A921SNF9"/>
<name>A0A921SNF9_9MICO</name>
<reference evidence="2" key="1">
    <citation type="journal article" date="2021" name="PeerJ">
        <title>Extensive microbial diversity within the chicken gut microbiome revealed by metagenomics and culture.</title>
        <authorList>
            <person name="Gilroy R."/>
            <person name="Ravi A."/>
            <person name="Getino M."/>
            <person name="Pursley I."/>
            <person name="Horton D.L."/>
            <person name="Alikhan N.F."/>
            <person name="Baker D."/>
            <person name="Gharbi K."/>
            <person name="Hall N."/>
            <person name="Watson M."/>
            <person name="Adriaenssens E.M."/>
            <person name="Foster-Nyarko E."/>
            <person name="Jarju S."/>
            <person name="Secka A."/>
            <person name="Antonio M."/>
            <person name="Oren A."/>
            <person name="Chaudhuri R.R."/>
            <person name="La Ragione R."/>
            <person name="Hildebrand F."/>
            <person name="Pallen M.J."/>
        </authorList>
    </citation>
    <scope>NUCLEOTIDE SEQUENCE</scope>
    <source>
        <strain evidence="2">ChiGjej5B5-7349</strain>
    </source>
</reference>